<dbReference type="PANTHER" id="PTHR21090:SF5">
    <property type="entry name" value="PENTAFUNCTIONAL AROM POLYPEPTIDE"/>
    <property type="match status" value="1"/>
</dbReference>
<evidence type="ECO:0000259" key="2">
    <source>
        <dbReference type="Pfam" id="PF00275"/>
    </source>
</evidence>
<dbReference type="AlphaFoldDB" id="X1RUU9"/>
<evidence type="ECO:0000313" key="3">
    <source>
        <dbReference type="EMBL" id="GAI59284.1"/>
    </source>
</evidence>
<name>X1RUU9_9ZZZZ</name>
<dbReference type="GO" id="GO:0003866">
    <property type="term" value="F:3-phosphoshikimate 1-carboxyvinyltransferase activity"/>
    <property type="evidence" value="ECO:0007669"/>
    <property type="project" value="TreeGrafter"/>
</dbReference>
<feature type="domain" description="Enolpyruvate transferase" evidence="2">
    <location>
        <begin position="4"/>
        <end position="161"/>
    </location>
</feature>
<dbReference type="Pfam" id="PF00275">
    <property type="entry name" value="EPSP_synthase"/>
    <property type="match status" value="1"/>
</dbReference>
<feature type="non-terminal residue" evidence="3">
    <location>
        <position position="165"/>
    </location>
</feature>
<dbReference type="PANTHER" id="PTHR21090">
    <property type="entry name" value="AROM/DEHYDROQUINATE SYNTHASE"/>
    <property type="match status" value="1"/>
</dbReference>
<dbReference type="Gene3D" id="3.65.10.10">
    <property type="entry name" value="Enolpyruvate transferase domain"/>
    <property type="match status" value="1"/>
</dbReference>
<organism evidence="3">
    <name type="scientific">marine sediment metagenome</name>
    <dbReference type="NCBI Taxonomy" id="412755"/>
    <lineage>
        <taxon>unclassified sequences</taxon>
        <taxon>metagenomes</taxon>
        <taxon>ecological metagenomes</taxon>
    </lineage>
</organism>
<accession>X1RUU9</accession>
<dbReference type="InterPro" id="IPR013792">
    <property type="entry name" value="RNA3'P_cycl/enolpyr_Trfase_a/b"/>
</dbReference>
<sequence length="165" mass="17460">MEIKPIKNLNAEVLIPGSKSYTQRALIIASLAHGKSFLRNYLISEDTGYLTEGLRSLGSDILTTDEDIIITGTGGNITNPGKEIYLGNNGTAMRFLTSIVSLGKGEFALGGDSRLCERPVNPLLDALRALGVDAHSKNKNGCPPVIINANGIRGGSATFTNIQSS</sequence>
<dbReference type="InterPro" id="IPR001986">
    <property type="entry name" value="Enolpyruvate_Tfrase_dom"/>
</dbReference>
<proteinExistence type="predicted"/>
<comment type="caution">
    <text evidence="3">The sequence shown here is derived from an EMBL/GenBank/DDBJ whole genome shotgun (WGS) entry which is preliminary data.</text>
</comment>
<dbReference type="EMBL" id="BARW01003990">
    <property type="protein sequence ID" value="GAI59284.1"/>
    <property type="molecule type" value="Genomic_DNA"/>
</dbReference>
<dbReference type="InterPro" id="IPR036968">
    <property type="entry name" value="Enolpyruvate_Tfrase_sf"/>
</dbReference>
<reference evidence="3" key="1">
    <citation type="journal article" date="2014" name="Front. Microbiol.">
        <title>High frequency of phylogenetically diverse reductive dehalogenase-homologous genes in deep subseafloor sedimentary metagenomes.</title>
        <authorList>
            <person name="Kawai M."/>
            <person name="Futagami T."/>
            <person name="Toyoda A."/>
            <person name="Takaki Y."/>
            <person name="Nishi S."/>
            <person name="Hori S."/>
            <person name="Arai W."/>
            <person name="Tsubouchi T."/>
            <person name="Morono Y."/>
            <person name="Uchiyama I."/>
            <person name="Ito T."/>
            <person name="Fujiyama A."/>
            <person name="Inagaki F."/>
            <person name="Takami H."/>
        </authorList>
    </citation>
    <scope>NUCLEOTIDE SEQUENCE</scope>
    <source>
        <strain evidence="3">Expedition CK06-06</strain>
    </source>
</reference>
<protein>
    <recommendedName>
        <fullName evidence="2">Enolpyruvate transferase domain-containing protein</fullName>
    </recommendedName>
</protein>
<evidence type="ECO:0000256" key="1">
    <source>
        <dbReference type="ARBA" id="ARBA00022679"/>
    </source>
</evidence>
<gene>
    <name evidence="3" type="ORF">S12H4_09706</name>
</gene>
<dbReference type="GO" id="GO:0009423">
    <property type="term" value="P:chorismate biosynthetic process"/>
    <property type="evidence" value="ECO:0007669"/>
    <property type="project" value="TreeGrafter"/>
</dbReference>
<dbReference type="SUPFAM" id="SSF55205">
    <property type="entry name" value="EPT/RTPC-like"/>
    <property type="match status" value="1"/>
</dbReference>
<keyword evidence="1" id="KW-0808">Transferase</keyword>